<dbReference type="InterPro" id="IPR045854">
    <property type="entry name" value="NO2/SO3_Rdtase_4Fe4S_sf"/>
</dbReference>
<dbReference type="InterPro" id="IPR006066">
    <property type="entry name" value="NO2/SO3_Rdtase_FeS/sirohaem_BS"/>
</dbReference>
<dbReference type="PRINTS" id="PR00397">
    <property type="entry name" value="SIROHAEM"/>
</dbReference>
<evidence type="ECO:0000256" key="3">
    <source>
        <dbReference type="ARBA" id="ARBA00022617"/>
    </source>
</evidence>
<keyword evidence="6" id="KW-0408">Iron</keyword>
<comment type="similarity">
    <text evidence="1">Belongs to the nitrite and sulfite reductase 4Fe-4S domain family.</text>
</comment>
<dbReference type="InterPro" id="IPR005117">
    <property type="entry name" value="NiRdtase/SiRdtase_haem-b_fer"/>
</dbReference>
<evidence type="ECO:0000313" key="10">
    <source>
        <dbReference type="EMBL" id="CAB4881346.1"/>
    </source>
</evidence>
<evidence type="ECO:0000256" key="1">
    <source>
        <dbReference type="ARBA" id="ARBA00010429"/>
    </source>
</evidence>
<dbReference type="SUPFAM" id="SSF56014">
    <property type="entry name" value="Nitrite and sulphite reductase 4Fe-4S domain-like"/>
    <property type="match status" value="2"/>
</dbReference>
<dbReference type="GO" id="GO:0020037">
    <property type="term" value="F:heme binding"/>
    <property type="evidence" value="ECO:0007669"/>
    <property type="project" value="InterPro"/>
</dbReference>
<dbReference type="InterPro" id="IPR051329">
    <property type="entry name" value="NIR_SIR_4Fe-4S"/>
</dbReference>
<keyword evidence="3" id="KW-0349">Heme</keyword>
<dbReference type="EMBL" id="CAFBLS010000172">
    <property type="protein sequence ID" value="CAB4881346.1"/>
    <property type="molecule type" value="Genomic_DNA"/>
</dbReference>
<evidence type="ECO:0000256" key="6">
    <source>
        <dbReference type="ARBA" id="ARBA00023004"/>
    </source>
</evidence>
<dbReference type="PANTHER" id="PTHR32439">
    <property type="entry name" value="FERREDOXIN--NITRITE REDUCTASE, CHLOROPLASTIC"/>
    <property type="match status" value="1"/>
</dbReference>
<name>A0A6J7EED0_9ZZZZ</name>
<sequence length="561" mass="61683">MTALIPDSPRPARPTKASGQWALGYREPLNANERMKKDDDGLNVRARVERIYSVRGFDSIPGDDLRGRLRWWGLYTQRKPGIDGGKTATLEPEELEDKFFMLRVRSDGGRLDLHQLRTIARISTEFARDTADVTDRQNIQLHWIRIEDVPEIWHRLESVGLSTAEACGDVPRVVLGSPVAGFAADEIIDGTWAIQEILDRYLLDPAYSNLPRKFKSAVSGSPWQDVAHEINDLSFIGVEHPELGPGFDVWVGGGLSTNPHLAVRLGAFVTLDEVPDVWGGVVGIFRDYGYRRLRTKARLKFLVSDWGAARFRQVLEDEYLHRKLTDGPAPASPPAGRRDHVGVHPQHDGRVYVGAAPVVGRLSGSQLATLADLAEAAGSDRVNLTAEQKLVIVNVDPAAVDELVQGLAEINLEVGQASSFRRGTMACTGIEYCKLAMVETKGRAATLISDLEARLPKYRLPLAIHVNGCPNSCARIQVADIGLKGIRALDEQGNDVEGFQVHLGGRLGQGASFGRTVKGLRLPADDLPDYVERVTGRFLVEREGDESFSEWAVRADESALS</sequence>
<dbReference type="SUPFAM" id="SSF55124">
    <property type="entry name" value="Nitrite/Sulfite reductase N-terminal domain-like"/>
    <property type="match status" value="2"/>
</dbReference>
<evidence type="ECO:0000256" key="4">
    <source>
        <dbReference type="ARBA" id="ARBA00022723"/>
    </source>
</evidence>
<dbReference type="InterPro" id="IPR036136">
    <property type="entry name" value="Nit/Sulf_reduc_fer-like_dom_sf"/>
</dbReference>
<reference evidence="10" key="1">
    <citation type="submission" date="2020-05" db="EMBL/GenBank/DDBJ databases">
        <authorList>
            <person name="Chiriac C."/>
            <person name="Salcher M."/>
            <person name="Ghai R."/>
            <person name="Kavagutti S V."/>
        </authorList>
    </citation>
    <scope>NUCLEOTIDE SEQUENCE</scope>
</reference>
<gene>
    <name evidence="10" type="ORF">UFOPK3402_01339</name>
</gene>
<evidence type="ECO:0000256" key="5">
    <source>
        <dbReference type="ARBA" id="ARBA00023002"/>
    </source>
</evidence>
<evidence type="ECO:0000256" key="7">
    <source>
        <dbReference type="ARBA" id="ARBA00023014"/>
    </source>
</evidence>
<feature type="domain" description="Nitrite/sulphite reductase 4Fe-4S" evidence="8">
    <location>
        <begin position="420"/>
        <end position="538"/>
    </location>
</feature>
<dbReference type="GO" id="GO:0016491">
    <property type="term" value="F:oxidoreductase activity"/>
    <property type="evidence" value="ECO:0007669"/>
    <property type="project" value="UniProtKB-KW"/>
</dbReference>
<dbReference type="PANTHER" id="PTHR32439:SF0">
    <property type="entry name" value="FERREDOXIN--NITRITE REDUCTASE, CHLOROPLASTIC"/>
    <property type="match status" value="1"/>
</dbReference>
<organism evidence="10">
    <name type="scientific">freshwater metagenome</name>
    <dbReference type="NCBI Taxonomy" id="449393"/>
    <lineage>
        <taxon>unclassified sequences</taxon>
        <taxon>metagenomes</taxon>
        <taxon>ecological metagenomes</taxon>
    </lineage>
</organism>
<dbReference type="GO" id="GO:0046872">
    <property type="term" value="F:metal ion binding"/>
    <property type="evidence" value="ECO:0007669"/>
    <property type="project" value="UniProtKB-KW"/>
</dbReference>
<dbReference type="InterPro" id="IPR006067">
    <property type="entry name" value="NO2/SO3_Rdtase_4Fe4S_dom"/>
</dbReference>
<feature type="domain" description="Nitrite/sulphite reductase 4Fe-4S" evidence="8">
    <location>
        <begin position="168"/>
        <end position="322"/>
    </location>
</feature>
<keyword evidence="7" id="KW-0411">Iron-sulfur</keyword>
<dbReference type="Gene3D" id="3.90.480.20">
    <property type="match status" value="1"/>
</dbReference>
<accession>A0A6J7EED0</accession>
<keyword evidence="4" id="KW-0479">Metal-binding</keyword>
<dbReference type="PROSITE" id="PS00365">
    <property type="entry name" value="NIR_SIR"/>
    <property type="match status" value="1"/>
</dbReference>
<dbReference type="Pfam" id="PF03460">
    <property type="entry name" value="NIR_SIR_ferr"/>
    <property type="match status" value="2"/>
</dbReference>
<proteinExistence type="inferred from homology"/>
<protein>
    <submittedName>
        <fullName evidence="10">Unannotated protein</fullName>
    </submittedName>
</protein>
<dbReference type="GO" id="GO:0051539">
    <property type="term" value="F:4 iron, 4 sulfur cluster binding"/>
    <property type="evidence" value="ECO:0007669"/>
    <property type="project" value="UniProtKB-KW"/>
</dbReference>
<feature type="domain" description="Nitrite/Sulfite reductase ferredoxin-like" evidence="9">
    <location>
        <begin position="97"/>
        <end position="158"/>
    </location>
</feature>
<dbReference type="Gene3D" id="3.30.413.10">
    <property type="entry name" value="Sulfite Reductase Hemoprotein, domain 1"/>
    <property type="match status" value="2"/>
</dbReference>
<feature type="domain" description="Nitrite/Sulfite reductase ferredoxin-like" evidence="9">
    <location>
        <begin position="344"/>
        <end position="409"/>
    </location>
</feature>
<dbReference type="AlphaFoldDB" id="A0A6J7EED0"/>
<evidence type="ECO:0000256" key="2">
    <source>
        <dbReference type="ARBA" id="ARBA00022485"/>
    </source>
</evidence>
<dbReference type="Pfam" id="PF01077">
    <property type="entry name" value="NIR_SIR"/>
    <property type="match status" value="2"/>
</dbReference>
<keyword evidence="2" id="KW-0004">4Fe-4S</keyword>
<evidence type="ECO:0000259" key="8">
    <source>
        <dbReference type="Pfam" id="PF01077"/>
    </source>
</evidence>
<keyword evidence="5" id="KW-0560">Oxidoreductase</keyword>
<dbReference type="FunFam" id="3.30.413.10:FF:000009">
    <property type="entry name" value="Sulfite reductase [ferredoxin]"/>
    <property type="match status" value="1"/>
</dbReference>
<evidence type="ECO:0000259" key="9">
    <source>
        <dbReference type="Pfam" id="PF03460"/>
    </source>
</evidence>